<protein>
    <recommendedName>
        <fullName evidence="1">SCP domain-containing protein</fullName>
    </recommendedName>
</protein>
<organism evidence="2 3">
    <name type="scientific">Allacma fusca</name>
    <dbReference type="NCBI Taxonomy" id="39272"/>
    <lineage>
        <taxon>Eukaryota</taxon>
        <taxon>Metazoa</taxon>
        <taxon>Ecdysozoa</taxon>
        <taxon>Arthropoda</taxon>
        <taxon>Hexapoda</taxon>
        <taxon>Collembola</taxon>
        <taxon>Symphypleona</taxon>
        <taxon>Sminthuridae</taxon>
        <taxon>Allacma</taxon>
    </lineage>
</organism>
<dbReference type="Pfam" id="PF00188">
    <property type="entry name" value="CAP"/>
    <property type="match status" value="1"/>
</dbReference>
<evidence type="ECO:0000259" key="1">
    <source>
        <dbReference type="SMART" id="SM00198"/>
    </source>
</evidence>
<evidence type="ECO:0000313" key="3">
    <source>
        <dbReference type="Proteomes" id="UP000708208"/>
    </source>
</evidence>
<dbReference type="PANTHER" id="PTHR10334">
    <property type="entry name" value="CYSTEINE-RICH SECRETORY PROTEIN-RELATED"/>
    <property type="match status" value="1"/>
</dbReference>
<feature type="domain" description="SCP" evidence="1">
    <location>
        <begin position="48"/>
        <end position="185"/>
    </location>
</feature>
<keyword evidence="3" id="KW-1185">Reference proteome</keyword>
<dbReference type="InterPro" id="IPR014044">
    <property type="entry name" value="CAP_dom"/>
</dbReference>
<dbReference type="SMART" id="SM00198">
    <property type="entry name" value="SCP"/>
    <property type="match status" value="1"/>
</dbReference>
<comment type="caution">
    <text evidence="2">The sequence shown here is derived from an EMBL/GenBank/DDBJ whole genome shotgun (WGS) entry which is preliminary data.</text>
</comment>
<proteinExistence type="predicted"/>
<sequence>MKHGYCSISDFIPKTLRSFNKASHAIQTMKSFFVLLCALAASMAVNFDVQEELLQRHNKDRAEQHLGVLITNPLLIQSAQTCADYYAQKDQIDLSCPELQQYGKNIFMLRLETGSPDFETSVDQAYARWVSDLNQHLAENPTAGAEDDYSQMFWSGTQELGCAAAQNLGAQSTVVVCLYNPPMFTI</sequence>
<evidence type="ECO:0000313" key="2">
    <source>
        <dbReference type="EMBL" id="CAG7832411.1"/>
    </source>
</evidence>
<dbReference type="InterPro" id="IPR001283">
    <property type="entry name" value="CRISP-related"/>
</dbReference>
<dbReference type="Proteomes" id="UP000708208">
    <property type="component" value="Unassembled WGS sequence"/>
</dbReference>
<name>A0A8J2Q3U3_9HEXA</name>
<dbReference type="EMBL" id="CAJVCH010564926">
    <property type="protein sequence ID" value="CAG7832411.1"/>
    <property type="molecule type" value="Genomic_DNA"/>
</dbReference>
<gene>
    <name evidence="2" type="ORF">AFUS01_LOCUS42095</name>
</gene>
<dbReference type="OrthoDB" id="337038at2759"/>
<reference evidence="2" key="1">
    <citation type="submission" date="2021-06" db="EMBL/GenBank/DDBJ databases">
        <authorList>
            <person name="Hodson N. C."/>
            <person name="Mongue J. A."/>
            <person name="Jaron S. K."/>
        </authorList>
    </citation>
    <scope>NUCLEOTIDE SEQUENCE</scope>
</reference>
<dbReference type="AlphaFoldDB" id="A0A8J2Q3U3"/>
<accession>A0A8J2Q3U3</accession>